<sequence>MLMSYGRTDPETNGPAADWLTPLQERNLVPAGVLAVFVVGSAARGWHNARSDFDIYVVTAVECATSADRPGSPVPLDPPYVTSEVFYRQDRRWEVTYWLESQIGQVLSKISWEACEDGRITDETLTRTEELLLAHLETCCPILGEEWIDRTRERLVDSAFRSFVVVRSLGATDDAVEDALGQLEAGDLESATISARVAFGHAVDALLEAEGEYGSHLPKWRAHRFRAAAPAGFPFDRYWQIETMQGYDPADPRPWIKEVLTLCQDIAIRVAV</sequence>
<dbReference type="InterPro" id="IPR002934">
    <property type="entry name" value="Polymerase_NTP_transf_dom"/>
</dbReference>
<evidence type="ECO:0000313" key="2">
    <source>
        <dbReference type="EMBL" id="KOG26936.1"/>
    </source>
</evidence>
<protein>
    <recommendedName>
        <fullName evidence="1">Polymerase nucleotidyl transferase domain-containing protein</fullName>
    </recommendedName>
</protein>
<feature type="domain" description="Polymerase nucleotidyl transferase" evidence="1">
    <location>
        <begin position="30"/>
        <end position="100"/>
    </location>
</feature>
<dbReference type="Gene3D" id="3.30.460.10">
    <property type="entry name" value="Beta Polymerase, domain 2"/>
    <property type="match status" value="1"/>
</dbReference>
<organism evidence="2 3">
    <name type="scientific">Streptomyces viridochromogenes</name>
    <dbReference type="NCBI Taxonomy" id="1938"/>
    <lineage>
        <taxon>Bacteria</taxon>
        <taxon>Bacillati</taxon>
        <taxon>Actinomycetota</taxon>
        <taxon>Actinomycetes</taxon>
        <taxon>Kitasatosporales</taxon>
        <taxon>Streptomycetaceae</taxon>
        <taxon>Streptomyces</taxon>
    </lineage>
</organism>
<dbReference type="SUPFAM" id="SSF81301">
    <property type="entry name" value="Nucleotidyltransferase"/>
    <property type="match status" value="1"/>
</dbReference>
<dbReference type="Proteomes" id="UP000037023">
    <property type="component" value="Unassembled WGS sequence"/>
</dbReference>
<accession>A0A0L8KM06</accession>
<dbReference type="Pfam" id="PF01909">
    <property type="entry name" value="NTP_transf_2"/>
    <property type="match status" value="1"/>
</dbReference>
<evidence type="ECO:0000313" key="3">
    <source>
        <dbReference type="Proteomes" id="UP000037023"/>
    </source>
</evidence>
<dbReference type="EMBL" id="LGUP01000131">
    <property type="protein sequence ID" value="KOG26936.1"/>
    <property type="molecule type" value="Genomic_DNA"/>
</dbReference>
<dbReference type="AlphaFoldDB" id="A0A0L8KM06"/>
<dbReference type="PATRIC" id="fig|1938.6.peg.3393"/>
<dbReference type="InterPro" id="IPR043519">
    <property type="entry name" value="NT_sf"/>
</dbReference>
<name>A0A0L8KM06_STRVR</name>
<gene>
    <name evidence="2" type="ORF">ADK34_15685</name>
</gene>
<reference evidence="2 3" key="1">
    <citation type="submission" date="2015-06" db="EMBL/GenBank/DDBJ databases">
        <authorList>
            <person name="Hoefler B.C."/>
            <person name="Straight P.D."/>
        </authorList>
    </citation>
    <scope>NUCLEOTIDE SEQUENCE [LARGE SCALE GENOMIC DNA]</scope>
    <source>
        <strain evidence="2 3">NRRL 3427</strain>
    </source>
</reference>
<comment type="caution">
    <text evidence="2">The sequence shown here is derived from an EMBL/GenBank/DDBJ whole genome shotgun (WGS) entry which is preliminary data.</text>
</comment>
<dbReference type="GO" id="GO:0016779">
    <property type="term" value="F:nucleotidyltransferase activity"/>
    <property type="evidence" value="ECO:0007669"/>
    <property type="project" value="InterPro"/>
</dbReference>
<evidence type="ECO:0000259" key="1">
    <source>
        <dbReference type="Pfam" id="PF01909"/>
    </source>
</evidence>
<proteinExistence type="predicted"/>